<dbReference type="PATRIC" id="fig|582680.6.peg.2052"/>
<proteinExistence type="predicted"/>
<protein>
    <submittedName>
        <fullName evidence="3">Carboxylesterase NlhH</fullName>
        <ecNumber evidence="3">3.1.1.1</ecNumber>
    </submittedName>
</protein>
<dbReference type="EMBL" id="JYIX01000034">
    <property type="protein sequence ID" value="KJL33325.1"/>
    <property type="molecule type" value="Genomic_DNA"/>
</dbReference>
<gene>
    <name evidence="3" type="primary">nlhH_4</name>
    <name evidence="3" type="ORF">RS86_01985</name>
</gene>
<dbReference type="InterPro" id="IPR029058">
    <property type="entry name" value="AB_hydrolase_fold"/>
</dbReference>
<keyword evidence="4" id="KW-1185">Reference proteome</keyword>
<comment type="caution">
    <text evidence="3">The sequence shown here is derived from an EMBL/GenBank/DDBJ whole genome shotgun (WGS) entry which is preliminary data.</text>
</comment>
<keyword evidence="1 3" id="KW-0378">Hydrolase</keyword>
<sequence>MSLPAELALDPGILGWIARIEEISPGLPGLKSRDPLLRRAAERRLSDLLAVDAVLPVPDGVDREDLVIPGPRGPIRMRRYRRGGETGPLPSQLWLHGGGFFGGSVDEQINERLCARRALDSGVQIFSLEYGLAPEHPYPAASDDAVRALEALIGGGARLGVDPARVGIGGNSAGAAIAASTVLRLRGSLPLVHIALEVPALALRPMGHAAEQAGEPWREEFAWVAGLYVGPDGPVDGDASPLDADDLSGFPPTLIFVGEHDPLRDGGIAFAARLTEAGVETELVVGPGHLHGTPGLTAVFPGARAWQAQHAQELTRAYRSAPSAA</sequence>
<dbReference type="Gene3D" id="3.40.50.1820">
    <property type="entry name" value="alpha/beta hydrolase"/>
    <property type="match status" value="1"/>
</dbReference>
<evidence type="ECO:0000313" key="4">
    <source>
        <dbReference type="Proteomes" id="UP000033740"/>
    </source>
</evidence>
<dbReference type="Pfam" id="PF07859">
    <property type="entry name" value="Abhydrolase_3"/>
    <property type="match status" value="1"/>
</dbReference>
<dbReference type="InterPro" id="IPR050300">
    <property type="entry name" value="GDXG_lipolytic_enzyme"/>
</dbReference>
<organism evidence="3 4">
    <name type="scientific">Microbacterium azadirachtae</name>
    <dbReference type="NCBI Taxonomy" id="582680"/>
    <lineage>
        <taxon>Bacteria</taxon>
        <taxon>Bacillati</taxon>
        <taxon>Actinomycetota</taxon>
        <taxon>Actinomycetes</taxon>
        <taxon>Micrococcales</taxon>
        <taxon>Microbacteriaceae</taxon>
        <taxon>Microbacterium</taxon>
    </lineage>
</organism>
<reference evidence="3 4" key="1">
    <citation type="submission" date="2015-02" db="EMBL/GenBank/DDBJ databases">
        <title>Draft genome sequences of ten Microbacterium spp. with emphasis on heavy metal contaminated environments.</title>
        <authorList>
            <person name="Corretto E."/>
        </authorList>
    </citation>
    <scope>NUCLEOTIDE SEQUENCE [LARGE SCALE GENOMIC DNA]</scope>
    <source>
        <strain evidence="3 4">ARN176</strain>
    </source>
</reference>
<feature type="domain" description="Alpha/beta hydrolase fold-3" evidence="2">
    <location>
        <begin position="93"/>
        <end position="292"/>
    </location>
</feature>
<evidence type="ECO:0000259" key="2">
    <source>
        <dbReference type="Pfam" id="PF07859"/>
    </source>
</evidence>
<dbReference type="PANTHER" id="PTHR48081:SF8">
    <property type="entry name" value="ALPHA_BETA HYDROLASE FOLD-3 DOMAIN-CONTAINING PROTEIN-RELATED"/>
    <property type="match status" value="1"/>
</dbReference>
<dbReference type="RefSeq" id="WP_052680194.1">
    <property type="nucleotide sequence ID" value="NZ_JYIX01000034.1"/>
</dbReference>
<dbReference type="AlphaFoldDB" id="A0A0F0LM28"/>
<evidence type="ECO:0000256" key="1">
    <source>
        <dbReference type="ARBA" id="ARBA00022801"/>
    </source>
</evidence>
<dbReference type="PANTHER" id="PTHR48081">
    <property type="entry name" value="AB HYDROLASE SUPERFAMILY PROTEIN C4A8.06C"/>
    <property type="match status" value="1"/>
</dbReference>
<dbReference type="EC" id="3.1.1.1" evidence="3"/>
<evidence type="ECO:0000313" key="3">
    <source>
        <dbReference type="EMBL" id="KJL33325.1"/>
    </source>
</evidence>
<dbReference type="SUPFAM" id="SSF53474">
    <property type="entry name" value="alpha/beta-Hydrolases"/>
    <property type="match status" value="1"/>
</dbReference>
<dbReference type="GO" id="GO:0106435">
    <property type="term" value="F:carboxylesterase activity"/>
    <property type="evidence" value="ECO:0007669"/>
    <property type="project" value="UniProtKB-EC"/>
</dbReference>
<name>A0A0F0LM28_9MICO</name>
<dbReference type="STRING" id="582680.RS86_01985"/>
<accession>A0A0F0LM28</accession>
<dbReference type="Proteomes" id="UP000033740">
    <property type="component" value="Unassembled WGS sequence"/>
</dbReference>
<dbReference type="InterPro" id="IPR013094">
    <property type="entry name" value="AB_hydrolase_3"/>
</dbReference>